<reference evidence="2 3" key="1">
    <citation type="submission" date="2021-07" db="EMBL/GenBank/DDBJ databases">
        <authorList>
            <person name="Imarazene B."/>
            <person name="Zahm M."/>
            <person name="Klopp C."/>
            <person name="Cabau C."/>
            <person name="Beille S."/>
            <person name="Jouanno E."/>
            <person name="Castinel A."/>
            <person name="Lluch J."/>
            <person name="Gil L."/>
            <person name="Kuchtly C."/>
            <person name="Lopez Roques C."/>
            <person name="Donnadieu C."/>
            <person name="Parrinello H."/>
            <person name="Journot L."/>
            <person name="Du K."/>
            <person name="Schartl M."/>
            <person name="Retaux S."/>
            <person name="Guiguen Y."/>
        </authorList>
    </citation>
    <scope>NUCLEOTIDE SEQUENCE [LARGE SCALE GENOMIC DNA]</scope>
    <source>
        <strain evidence="2">Pach_M1</strain>
        <tissue evidence="2">Testis</tissue>
    </source>
</reference>
<proteinExistence type="predicted"/>
<organism evidence="2 3">
    <name type="scientific">Astyanax mexicanus</name>
    <name type="common">Blind cave fish</name>
    <name type="synonym">Astyanax fasciatus mexicanus</name>
    <dbReference type="NCBI Taxonomy" id="7994"/>
    <lineage>
        <taxon>Eukaryota</taxon>
        <taxon>Metazoa</taxon>
        <taxon>Chordata</taxon>
        <taxon>Craniata</taxon>
        <taxon>Vertebrata</taxon>
        <taxon>Euteleostomi</taxon>
        <taxon>Actinopterygii</taxon>
        <taxon>Neopterygii</taxon>
        <taxon>Teleostei</taxon>
        <taxon>Ostariophysi</taxon>
        <taxon>Characiformes</taxon>
        <taxon>Characoidei</taxon>
        <taxon>Acestrorhamphidae</taxon>
        <taxon>Acestrorhamphinae</taxon>
        <taxon>Astyanax</taxon>
    </lineage>
</organism>
<sequence>MTRQIAWRGSGGQSSISPLFRPTHPHARPRLAMMDMQHHTTSIPTQVINQHNHWQKKKHGSGCLVDSSL</sequence>
<gene>
    <name evidence="2" type="ORF">AMEX_G12871</name>
</gene>
<protein>
    <submittedName>
        <fullName evidence="2">Uncharacterized protein</fullName>
    </submittedName>
</protein>
<evidence type="ECO:0000256" key="1">
    <source>
        <dbReference type="SAM" id="MobiDB-lite"/>
    </source>
</evidence>
<evidence type="ECO:0000313" key="3">
    <source>
        <dbReference type="Proteomes" id="UP000752171"/>
    </source>
</evidence>
<feature type="region of interest" description="Disordered" evidence="1">
    <location>
        <begin position="1"/>
        <end position="26"/>
    </location>
</feature>
<accession>A0A8T2LJF3</accession>
<dbReference type="EMBL" id="JAICCE010000010">
    <property type="protein sequence ID" value="KAG9271933.1"/>
    <property type="molecule type" value="Genomic_DNA"/>
</dbReference>
<name>A0A8T2LJF3_ASTMX</name>
<comment type="caution">
    <text evidence="2">The sequence shown here is derived from an EMBL/GenBank/DDBJ whole genome shotgun (WGS) entry which is preliminary data.</text>
</comment>
<dbReference type="Proteomes" id="UP000752171">
    <property type="component" value="Unassembled WGS sequence"/>
</dbReference>
<evidence type="ECO:0000313" key="2">
    <source>
        <dbReference type="EMBL" id="KAG9271933.1"/>
    </source>
</evidence>
<dbReference type="AlphaFoldDB" id="A0A8T2LJF3"/>